<evidence type="ECO:0000313" key="3">
    <source>
        <dbReference type="Proteomes" id="UP000299102"/>
    </source>
</evidence>
<feature type="compositionally biased region" description="Basic and acidic residues" evidence="1">
    <location>
        <begin position="1"/>
        <end position="18"/>
    </location>
</feature>
<accession>A0A4C1UMX8</accession>
<reference evidence="2 3" key="1">
    <citation type="journal article" date="2019" name="Commun. Biol.">
        <title>The bagworm genome reveals a unique fibroin gene that provides high tensile strength.</title>
        <authorList>
            <person name="Kono N."/>
            <person name="Nakamura H."/>
            <person name="Ohtoshi R."/>
            <person name="Tomita M."/>
            <person name="Numata K."/>
            <person name="Arakawa K."/>
        </authorList>
    </citation>
    <scope>NUCLEOTIDE SEQUENCE [LARGE SCALE GENOMIC DNA]</scope>
</reference>
<protein>
    <submittedName>
        <fullName evidence="2">Uncharacterized protein</fullName>
    </submittedName>
</protein>
<keyword evidence="3" id="KW-1185">Reference proteome</keyword>
<evidence type="ECO:0000256" key="1">
    <source>
        <dbReference type="SAM" id="MobiDB-lite"/>
    </source>
</evidence>
<gene>
    <name evidence="2" type="ORF">EVAR_94194_1</name>
</gene>
<evidence type="ECO:0000313" key="2">
    <source>
        <dbReference type="EMBL" id="GBP27791.1"/>
    </source>
</evidence>
<organism evidence="2 3">
    <name type="scientific">Eumeta variegata</name>
    <name type="common">Bagworm moth</name>
    <name type="synonym">Eumeta japonica</name>
    <dbReference type="NCBI Taxonomy" id="151549"/>
    <lineage>
        <taxon>Eukaryota</taxon>
        <taxon>Metazoa</taxon>
        <taxon>Ecdysozoa</taxon>
        <taxon>Arthropoda</taxon>
        <taxon>Hexapoda</taxon>
        <taxon>Insecta</taxon>
        <taxon>Pterygota</taxon>
        <taxon>Neoptera</taxon>
        <taxon>Endopterygota</taxon>
        <taxon>Lepidoptera</taxon>
        <taxon>Glossata</taxon>
        <taxon>Ditrysia</taxon>
        <taxon>Tineoidea</taxon>
        <taxon>Psychidae</taxon>
        <taxon>Oiketicinae</taxon>
        <taxon>Eumeta</taxon>
    </lineage>
</organism>
<sequence length="93" mass="9918">MRGKGREDAPLASRERRPSCGAPTLSSGGGRPARVRGECTPARPAYPAPTRACTHLVSPPSHHRPQAPPERHLAVCTTHGRGQVLARRGTPFP</sequence>
<name>A0A4C1UMX8_EUMVA</name>
<feature type="region of interest" description="Disordered" evidence="1">
    <location>
        <begin position="1"/>
        <end position="45"/>
    </location>
</feature>
<dbReference type="EMBL" id="BGZK01000199">
    <property type="protein sequence ID" value="GBP27791.1"/>
    <property type="molecule type" value="Genomic_DNA"/>
</dbReference>
<dbReference type="Proteomes" id="UP000299102">
    <property type="component" value="Unassembled WGS sequence"/>
</dbReference>
<comment type="caution">
    <text evidence="2">The sequence shown here is derived from an EMBL/GenBank/DDBJ whole genome shotgun (WGS) entry which is preliminary data.</text>
</comment>
<proteinExistence type="predicted"/>
<dbReference type="AlphaFoldDB" id="A0A4C1UMX8"/>